<name>A0A0A9FJU9_ARUDO</name>
<dbReference type="AlphaFoldDB" id="A0A0A9FJU9"/>
<proteinExistence type="predicted"/>
<sequence>MFSSVQRNYKLHLPLRPGKQCLDTEQGCRIGKNTQWQC</sequence>
<dbReference type="EMBL" id="GBRH01184596">
    <property type="protein sequence ID" value="JAE13300.1"/>
    <property type="molecule type" value="Transcribed_RNA"/>
</dbReference>
<accession>A0A0A9FJU9</accession>
<organism evidence="1">
    <name type="scientific">Arundo donax</name>
    <name type="common">Giant reed</name>
    <name type="synonym">Donax arundinaceus</name>
    <dbReference type="NCBI Taxonomy" id="35708"/>
    <lineage>
        <taxon>Eukaryota</taxon>
        <taxon>Viridiplantae</taxon>
        <taxon>Streptophyta</taxon>
        <taxon>Embryophyta</taxon>
        <taxon>Tracheophyta</taxon>
        <taxon>Spermatophyta</taxon>
        <taxon>Magnoliopsida</taxon>
        <taxon>Liliopsida</taxon>
        <taxon>Poales</taxon>
        <taxon>Poaceae</taxon>
        <taxon>PACMAD clade</taxon>
        <taxon>Arundinoideae</taxon>
        <taxon>Arundineae</taxon>
        <taxon>Arundo</taxon>
    </lineage>
</organism>
<evidence type="ECO:0000313" key="1">
    <source>
        <dbReference type="EMBL" id="JAE13300.1"/>
    </source>
</evidence>
<protein>
    <submittedName>
        <fullName evidence="1">Uncharacterized protein</fullName>
    </submittedName>
</protein>
<reference evidence="1" key="2">
    <citation type="journal article" date="2015" name="Data Brief">
        <title>Shoot transcriptome of the giant reed, Arundo donax.</title>
        <authorList>
            <person name="Barrero R.A."/>
            <person name="Guerrero F.D."/>
            <person name="Moolhuijzen P."/>
            <person name="Goolsby J.A."/>
            <person name="Tidwell J."/>
            <person name="Bellgard S.E."/>
            <person name="Bellgard M.I."/>
        </authorList>
    </citation>
    <scope>NUCLEOTIDE SEQUENCE</scope>
    <source>
        <tissue evidence="1">Shoot tissue taken approximately 20 cm above the soil surface</tissue>
    </source>
</reference>
<reference evidence="1" key="1">
    <citation type="submission" date="2014-09" db="EMBL/GenBank/DDBJ databases">
        <authorList>
            <person name="Magalhaes I.L.F."/>
            <person name="Oliveira U."/>
            <person name="Santos F.R."/>
            <person name="Vidigal T.H.D.A."/>
            <person name="Brescovit A.D."/>
            <person name="Santos A.J."/>
        </authorList>
    </citation>
    <scope>NUCLEOTIDE SEQUENCE</scope>
    <source>
        <tissue evidence="1">Shoot tissue taken approximately 20 cm above the soil surface</tissue>
    </source>
</reference>